<dbReference type="KEGG" id="kbs:EPA93_07400"/>
<feature type="domain" description="ABM" evidence="1">
    <location>
        <begin position="11"/>
        <end position="73"/>
    </location>
</feature>
<dbReference type="SUPFAM" id="SSF54909">
    <property type="entry name" value="Dimeric alpha+beta barrel"/>
    <property type="match status" value="1"/>
</dbReference>
<keyword evidence="2" id="KW-0560">Oxidoreductase</keyword>
<dbReference type="EMBL" id="CP035758">
    <property type="protein sequence ID" value="QBD75840.1"/>
    <property type="molecule type" value="Genomic_DNA"/>
</dbReference>
<keyword evidence="3" id="KW-1185">Reference proteome</keyword>
<dbReference type="RefSeq" id="WP_129886437.1">
    <property type="nucleotide sequence ID" value="NZ_CP035758.1"/>
</dbReference>
<proteinExistence type="predicted"/>
<gene>
    <name evidence="2" type="ORF">EPA93_07400</name>
</gene>
<keyword evidence="2" id="KW-0503">Monooxygenase</keyword>
<evidence type="ECO:0000313" key="3">
    <source>
        <dbReference type="Proteomes" id="UP000290365"/>
    </source>
</evidence>
<dbReference type="InterPro" id="IPR011008">
    <property type="entry name" value="Dimeric_a/b-barrel"/>
</dbReference>
<dbReference type="Pfam" id="PF03992">
    <property type="entry name" value="ABM"/>
    <property type="match status" value="1"/>
</dbReference>
<dbReference type="Gene3D" id="3.30.70.100">
    <property type="match status" value="1"/>
</dbReference>
<dbReference type="InterPro" id="IPR007138">
    <property type="entry name" value="ABM_dom"/>
</dbReference>
<dbReference type="AlphaFoldDB" id="A0A4P6JLE4"/>
<dbReference type="Proteomes" id="UP000290365">
    <property type="component" value="Chromosome"/>
</dbReference>
<evidence type="ECO:0000259" key="1">
    <source>
        <dbReference type="Pfam" id="PF03992"/>
    </source>
</evidence>
<reference evidence="2 3" key="1">
    <citation type="submission" date="2019-01" db="EMBL/GenBank/DDBJ databases">
        <title>Ktedonosporobacter rubrisoli SCAWS-G2.</title>
        <authorList>
            <person name="Huang Y."/>
            <person name="Yan B."/>
        </authorList>
    </citation>
    <scope>NUCLEOTIDE SEQUENCE [LARGE SCALE GENOMIC DNA]</scope>
    <source>
        <strain evidence="2 3">SCAWS-G2</strain>
    </source>
</reference>
<name>A0A4P6JLE4_KTERU</name>
<protein>
    <submittedName>
        <fullName evidence="2">Antibiotic biosynthesis monooxygenase</fullName>
    </submittedName>
</protein>
<evidence type="ECO:0000313" key="2">
    <source>
        <dbReference type="EMBL" id="QBD75840.1"/>
    </source>
</evidence>
<sequence>MATISLNRDIVTTINTFTFEPENQQRGLELLIELARTLRKEVPGFLAAHFHTSVDGTRVVNYAQYDSHEALEAAGAKIFANAESPLLLELRQIATPDSREYKVRTILEG</sequence>
<dbReference type="GO" id="GO:0004497">
    <property type="term" value="F:monooxygenase activity"/>
    <property type="evidence" value="ECO:0007669"/>
    <property type="project" value="UniProtKB-KW"/>
</dbReference>
<dbReference type="OrthoDB" id="1494517at2"/>
<accession>A0A4P6JLE4</accession>
<organism evidence="2 3">
    <name type="scientific">Ktedonosporobacter rubrisoli</name>
    <dbReference type="NCBI Taxonomy" id="2509675"/>
    <lineage>
        <taxon>Bacteria</taxon>
        <taxon>Bacillati</taxon>
        <taxon>Chloroflexota</taxon>
        <taxon>Ktedonobacteria</taxon>
        <taxon>Ktedonobacterales</taxon>
        <taxon>Ktedonosporobacteraceae</taxon>
        <taxon>Ktedonosporobacter</taxon>
    </lineage>
</organism>